<feature type="binding site" evidence="14">
    <location>
        <position position="254"/>
    </location>
    <ligand>
        <name>Mg(2+)</name>
        <dbReference type="ChEBI" id="CHEBI:18420"/>
    </ligand>
</feature>
<comment type="cofactor">
    <cofactor evidence="1 14">
        <name>Ca(2+)</name>
        <dbReference type="ChEBI" id="CHEBI:29108"/>
    </cofactor>
</comment>
<evidence type="ECO:0000256" key="3">
    <source>
        <dbReference type="ARBA" id="ARBA00004782"/>
    </source>
</evidence>
<evidence type="ECO:0000256" key="7">
    <source>
        <dbReference type="ARBA" id="ARBA00022801"/>
    </source>
</evidence>
<feature type="binding site" evidence="14">
    <location>
        <position position="200"/>
    </location>
    <ligand>
        <name>Ca(2+)</name>
        <dbReference type="ChEBI" id="CHEBI:29108"/>
    </ligand>
</feature>
<feature type="binding site" evidence="14">
    <location>
        <position position="258"/>
    </location>
    <ligand>
        <name>Mg(2+)</name>
        <dbReference type="ChEBI" id="CHEBI:18420"/>
    </ligand>
</feature>
<dbReference type="Pfam" id="PF09298">
    <property type="entry name" value="FAA_hydrolase_N"/>
    <property type="match status" value="1"/>
</dbReference>
<dbReference type="PANTHER" id="PTHR43069">
    <property type="entry name" value="FUMARYLACETOACETASE"/>
    <property type="match status" value="1"/>
</dbReference>
<dbReference type="InParanoid" id="A0A259TZQ0"/>
<accession>A0A259TZQ0</accession>
<evidence type="ECO:0000256" key="1">
    <source>
        <dbReference type="ARBA" id="ARBA00001913"/>
    </source>
</evidence>
<dbReference type="EMBL" id="MQWB01000001">
    <property type="protein sequence ID" value="OZC03255.1"/>
    <property type="molecule type" value="Genomic_DNA"/>
</dbReference>
<dbReference type="InterPro" id="IPR036462">
    <property type="entry name" value="Fumarylacetoacetase_N_sf"/>
</dbReference>
<dbReference type="UniPathway" id="UPA00139">
    <property type="reaction ID" value="UER00341"/>
</dbReference>
<evidence type="ECO:0000256" key="11">
    <source>
        <dbReference type="ARBA" id="ARBA00023232"/>
    </source>
</evidence>
<feature type="binding site" evidence="13">
    <location>
        <position position="241"/>
    </location>
    <ligand>
        <name>substrate</name>
    </ligand>
</feature>
<feature type="domain" description="Fumarylacetoacetase-like C-terminal" evidence="15">
    <location>
        <begin position="127"/>
        <end position="423"/>
    </location>
</feature>
<dbReference type="GO" id="GO:0006572">
    <property type="term" value="P:L-tyrosine catabolic process"/>
    <property type="evidence" value="ECO:0007669"/>
    <property type="project" value="UniProtKB-KW"/>
</dbReference>
<dbReference type="InterPro" id="IPR005959">
    <property type="entry name" value="Fumarylacetoacetase"/>
</dbReference>
<evidence type="ECO:0000313" key="17">
    <source>
        <dbReference type="EMBL" id="OZC03255.1"/>
    </source>
</evidence>
<dbReference type="GO" id="GO:0006559">
    <property type="term" value="P:L-phenylalanine catabolic process"/>
    <property type="evidence" value="ECO:0007669"/>
    <property type="project" value="UniProtKB-UniPathway"/>
</dbReference>
<dbReference type="InterPro" id="IPR015377">
    <property type="entry name" value="Fumarylacetoacetase_N"/>
</dbReference>
<feature type="binding site" evidence="14">
    <location>
        <position position="234"/>
    </location>
    <ligand>
        <name>Mg(2+)</name>
        <dbReference type="ChEBI" id="CHEBI:18420"/>
    </ligand>
</feature>
<comment type="similarity">
    <text evidence="4">Belongs to the FAH family.</text>
</comment>
<evidence type="ECO:0000256" key="8">
    <source>
        <dbReference type="ARBA" id="ARBA00022837"/>
    </source>
</evidence>
<evidence type="ECO:0000256" key="12">
    <source>
        <dbReference type="PIRSR" id="PIRSR605959-1"/>
    </source>
</evidence>
<dbReference type="GO" id="GO:1902000">
    <property type="term" value="P:homogentisate catabolic process"/>
    <property type="evidence" value="ECO:0007669"/>
    <property type="project" value="TreeGrafter"/>
</dbReference>
<evidence type="ECO:0000259" key="16">
    <source>
        <dbReference type="Pfam" id="PF09298"/>
    </source>
</evidence>
<feature type="binding site" evidence="13">
    <location>
        <position position="360"/>
    </location>
    <ligand>
        <name>substrate</name>
    </ligand>
</feature>
<dbReference type="SUPFAM" id="SSF63433">
    <property type="entry name" value="Fumarylacetoacetate hydrolase, FAH, N-terminal domain"/>
    <property type="match status" value="1"/>
</dbReference>
<dbReference type="FunFam" id="3.90.850.10:FF:000004">
    <property type="entry name" value="Fumarylacetoacetase"/>
    <property type="match status" value="1"/>
</dbReference>
<dbReference type="PANTHER" id="PTHR43069:SF2">
    <property type="entry name" value="FUMARYLACETOACETASE"/>
    <property type="match status" value="1"/>
</dbReference>
<keyword evidence="8 14" id="KW-0106">Calcium</keyword>
<comment type="cofactor">
    <cofactor evidence="2 14">
        <name>Mg(2+)</name>
        <dbReference type="ChEBI" id="CHEBI:18420"/>
    </cofactor>
</comment>
<feature type="domain" description="Fumarylacetoacetase N-terminal" evidence="16">
    <location>
        <begin position="17"/>
        <end position="120"/>
    </location>
</feature>
<keyword evidence="11" id="KW-0585">Phenylalanine catabolism</keyword>
<comment type="caution">
    <text evidence="17">The sequence shown here is derived from an EMBL/GenBank/DDBJ whole genome shotgun (WGS) entry which is preliminary data.</text>
</comment>
<dbReference type="Proteomes" id="UP000216446">
    <property type="component" value="Unassembled WGS sequence"/>
</dbReference>
<evidence type="ECO:0000256" key="13">
    <source>
        <dbReference type="PIRSR" id="PIRSR605959-2"/>
    </source>
</evidence>
<dbReference type="Gene3D" id="2.30.30.230">
    <property type="entry name" value="Fumarylacetoacetase, N-terminal domain"/>
    <property type="match status" value="1"/>
</dbReference>
<feature type="binding site" evidence="14">
    <location>
        <position position="128"/>
    </location>
    <ligand>
        <name>Ca(2+)</name>
        <dbReference type="ChEBI" id="CHEBI:29108"/>
    </ligand>
</feature>
<evidence type="ECO:0000256" key="5">
    <source>
        <dbReference type="ARBA" id="ARBA00012094"/>
    </source>
</evidence>
<dbReference type="OrthoDB" id="3766879at2"/>
<keyword evidence="7" id="KW-0378">Hydrolase</keyword>
<keyword evidence="6 14" id="KW-0479">Metal-binding</keyword>
<feature type="binding site" evidence="14">
    <location>
        <position position="234"/>
    </location>
    <ligand>
        <name>Ca(2+)</name>
        <dbReference type="ChEBI" id="CHEBI:29108"/>
    </ligand>
</feature>
<sequence length="426" mass="46065">MTAFLDLPADTAFGLDNLPYGVFSTQDDPSHRVGVRIGEHVLDLAYLETHGLIAAPEAGRAPVFHGTLNAFMALGKPSWDAVRGRLQDLLSADGPDDLRGSETHREAAFTPLAEVAMHLPATIGDYTDFYSSRQHATNVGTMFRGPENALMPNWLHLPVGYHGRASSVVVSGTDIVRPKGQQKPEDAPPVFGPSKLLDIELELGFFVGPGNDLGDAISIDDARDQIFGFVLVNDWSARDIQKWEYVPLGPFLGKNFATSISPWVVPSAALDPFRVAGEAQDESEGNPEPLAYLQQSGNRSLDIALEVHLETEAMRNDGTAPEVVSRSNAKYLYWSPEQQLAHHTVNGCNARPGDLMASGTISGETEDSYGSFLELTWRGSKPLAMPSGESRKFLADGDRVVLTGVAERDGTRIGFGEVEGTVVPAR</sequence>
<evidence type="ECO:0000256" key="10">
    <source>
        <dbReference type="ARBA" id="ARBA00022878"/>
    </source>
</evidence>
<evidence type="ECO:0000259" key="15">
    <source>
        <dbReference type="Pfam" id="PF01557"/>
    </source>
</evidence>
<dbReference type="SUPFAM" id="SSF56529">
    <property type="entry name" value="FAH"/>
    <property type="match status" value="1"/>
</dbReference>
<name>A0A259TZQ0_9BACT</name>
<keyword evidence="18" id="KW-1185">Reference proteome</keyword>
<feature type="binding site" evidence="13">
    <location>
        <position position="144"/>
    </location>
    <ligand>
        <name>substrate</name>
    </ligand>
</feature>
<reference evidence="17 18" key="1">
    <citation type="submission" date="2016-11" db="EMBL/GenBank/DDBJ databases">
        <title>Study of marine rhodopsin-containing bacteria.</title>
        <authorList>
            <person name="Yoshizawa S."/>
            <person name="Kumagai Y."/>
            <person name="Kogure K."/>
        </authorList>
    </citation>
    <scope>NUCLEOTIDE SEQUENCE [LARGE SCALE GENOMIC DNA]</scope>
    <source>
        <strain evidence="17 18">SG-29</strain>
    </source>
</reference>
<evidence type="ECO:0000256" key="9">
    <source>
        <dbReference type="ARBA" id="ARBA00022842"/>
    </source>
</evidence>
<dbReference type="Gene3D" id="3.90.850.10">
    <property type="entry name" value="Fumarylacetoacetase-like, C-terminal domain"/>
    <property type="match status" value="1"/>
</dbReference>
<keyword evidence="10" id="KW-0828">Tyrosine catabolism</keyword>
<dbReference type="GO" id="GO:0046872">
    <property type="term" value="F:metal ion binding"/>
    <property type="evidence" value="ECO:0007669"/>
    <property type="project" value="UniProtKB-KW"/>
</dbReference>
<dbReference type="InterPro" id="IPR011234">
    <property type="entry name" value="Fumarylacetoacetase-like_C"/>
</dbReference>
<proteinExistence type="inferred from homology"/>
<evidence type="ECO:0000256" key="6">
    <source>
        <dbReference type="ARBA" id="ARBA00022723"/>
    </source>
</evidence>
<protein>
    <recommendedName>
        <fullName evidence="5">fumarylacetoacetase</fullName>
        <ecNumber evidence="5">3.7.1.2</ecNumber>
    </recommendedName>
</protein>
<organism evidence="17 18">
    <name type="scientific">Rubricoccus marinus</name>
    <dbReference type="NCBI Taxonomy" id="716817"/>
    <lineage>
        <taxon>Bacteria</taxon>
        <taxon>Pseudomonadati</taxon>
        <taxon>Rhodothermota</taxon>
        <taxon>Rhodothermia</taxon>
        <taxon>Rhodothermales</taxon>
        <taxon>Rubricoccaceae</taxon>
        <taxon>Rubricoccus</taxon>
    </lineage>
</organism>
<evidence type="ECO:0000313" key="18">
    <source>
        <dbReference type="Proteomes" id="UP000216446"/>
    </source>
</evidence>
<dbReference type="Pfam" id="PF01557">
    <property type="entry name" value="FAA_hydrolase"/>
    <property type="match status" value="1"/>
</dbReference>
<feature type="binding site" evidence="13">
    <location>
        <position position="245"/>
    </location>
    <ligand>
        <name>substrate</name>
    </ligand>
</feature>
<feature type="active site" description="Proton acceptor" evidence="12">
    <location>
        <position position="135"/>
    </location>
</feature>
<feature type="binding site" evidence="13">
    <location>
        <position position="130"/>
    </location>
    <ligand>
        <name>substrate</name>
    </ligand>
</feature>
<evidence type="ECO:0000256" key="14">
    <source>
        <dbReference type="PIRSR" id="PIRSR605959-3"/>
    </source>
</evidence>
<evidence type="ECO:0000256" key="4">
    <source>
        <dbReference type="ARBA" id="ARBA00010211"/>
    </source>
</evidence>
<feature type="binding site" evidence="14">
    <location>
        <position position="202"/>
    </location>
    <ligand>
        <name>Ca(2+)</name>
        <dbReference type="ChEBI" id="CHEBI:29108"/>
    </ligand>
</feature>
<dbReference type="AlphaFoldDB" id="A0A259TZQ0"/>
<keyword evidence="9 14" id="KW-0460">Magnesium</keyword>
<gene>
    <name evidence="17" type="ORF">BSZ36_09865</name>
</gene>
<dbReference type="NCBIfam" id="TIGR01266">
    <property type="entry name" value="fum_ac_acetase"/>
    <property type="match status" value="1"/>
</dbReference>
<dbReference type="InterPro" id="IPR036663">
    <property type="entry name" value="Fumarylacetoacetase_C_sf"/>
</dbReference>
<dbReference type="EC" id="3.7.1.2" evidence="5"/>
<evidence type="ECO:0000256" key="2">
    <source>
        <dbReference type="ARBA" id="ARBA00001946"/>
    </source>
</evidence>
<dbReference type="GO" id="GO:0004334">
    <property type="term" value="F:fumarylacetoacetase activity"/>
    <property type="evidence" value="ECO:0007669"/>
    <property type="project" value="UniProtKB-EC"/>
</dbReference>
<comment type="pathway">
    <text evidence="3">Amino-acid degradation; L-phenylalanine degradation; acetoacetate and fumarate from L-phenylalanine: step 6/6.</text>
</comment>